<sequence>MDTQIVDALAKKGIAKLFPIQFFIMPSGDRDGYMSDPGHDLNERGSVSSLNAHRESVFGAPSRDWEDSDHTWDSKYTILHATPTRMHSKGVVLACSPIDAALVATAGGDDRRFLRKIGQGDWAFELQDSMVNAKLIVYCTYHYILIEAGKKSLEKASERVRCLEDDLAKSR</sequence>
<proteinExistence type="predicted"/>
<evidence type="ECO:0000313" key="2">
    <source>
        <dbReference type="Proteomes" id="UP000289340"/>
    </source>
</evidence>
<gene>
    <name evidence="1" type="ORF">D0Y65_036899</name>
</gene>
<dbReference type="Proteomes" id="UP000289340">
    <property type="component" value="Chromosome 13"/>
</dbReference>
<dbReference type="AlphaFoldDB" id="A0A445HGT3"/>
<accession>A0A445HGT3</accession>
<dbReference type="EMBL" id="QZWG01000013">
    <property type="protein sequence ID" value="RZB72882.1"/>
    <property type="molecule type" value="Genomic_DNA"/>
</dbReference>
<keyword evidence="2" id="KW-1185">Reference proteome</keyword>
<reference evidence="1 2" key="1">
    <citation type="submission" date="2018-09" db="EMBL/GenBank/DDBJ databases">
        <title>A high-quality reference genome of wild soybean provides a powerful tool to mine soybean genomes.</title>
        <authorList>
            <person name="Xie M."/>
            <person name="Chung C.Y.L."/>
            <person name="Li M.-W."/>
            <person name="Wong F.-L."/>
            <person name="Chan T.-F."/>
            <person name="Lam H.-M."/>
        </authorList>
    </citation>
    <scope>NUCLEOTIDE SEQUENCE [LARGE SCALE GENOMIC DNA]</scope>
    <source>
        <strain evidence="2">cv. W05</strain>
        <tissue evidence="1">Hypocotyl of etiolated seedlings</tissue>
    </source>
</reference>
<name>A0A445HGT3_GLYSO</name>
<evidence type="ECO:0000313" key="1">
    <source>
        <dbReference type="EMBL" id="RZB72883.1"/>
    </source>
</evidence>
<protein>
    <submittedName>
        <fullName evidence="1">Uncharacterized protein</fullName>
    </submittedName>
</protein>
<dbReference type="EMBL" id="QZWG01000013">
    <property type="protein sequence ID" value="RZB72883.1"/>
    <property type="molecule type" value="Genomic_DNA"/>
</dbReference>
<comment type="caution">
    <text evidence="1">The sequence shown here is derived from an EMBL/GenBank/DDBJ whole genome shotgun (WGS) entry which is preliminary data.</text>
</comment>
<organism evidence="1 2">
    <name type="scientific">Glycine soja</name>
    <name type="common">Wild soybean</name>
    <dbReference type="NCBI Taxonomy" id="3848"/>
    <lineage>
        <taxon>Eukaryota</taxon>
        <taxon>Viridiplantae</taxon>
        <taxon>Streptophyta</taxon>
        <taxon>Embryophyta</taxon>
        <taxon>Tracheophyta</taxon>
        <taxon>Spermatophyta</taxon>
        <taxon>Magnoliopsida</taxon>
        <taxon>eudicotyledons</taxon>
        <taxon>Gunneridae</taxon>
        <taxon>Pentapetalae</taxon>
        <taxon>rosids</taxon>
        <taxon>fabids</taxon>
        <taxon>Fabales</taxon>
        <taxon>Fabaceae</taxon>
        <taxon>Papilionoideae</taxon>
        <taxon>50 kb inversion clade</taxon>
        <taxon>NPAAA clade</taxon>
        <taxon>indigoferoid/millettioid clade</taxon>
        <taxon>Phaseoleae</taxon>
        <taxon>Glycine</taxon>
        <taxon>Glycine subgen. Soja</taxon>
    </lineage>
</organism>